<evidence type="ECO:0000256" key="1">
    <source>
        <dbReference type="SAM" id="Phobius"/>
    </source>
</evidence>
<dbReference type="AlphaFoldDB" id="A0A650CNC9"/>
<keyword evidence="1" id="KW-0812">Transmembrane</keyword>
<keyword evidence="1" id="KW-1133">Transmembrane helix</keyword>
<keyword evidence="3" id="KW-1185">Reference proteome</keyword>
<organism evidence="2 3">
    <name type="scientific">Stygiolobus azoricus</name>
    <dbReference type="NCBI Taxonomy" id="41675"/>
    <lineage>
        <taxon>Archaea</taxon>
        <taxon>Thermoproteota</taxon>
        <taxon>Thermoprotei</taxon>
        <taxon>Sulfolobales</taxon>
        <taxon>Sulfolobaceae</taxon>
        <taxon>Stygiolobus</taxon>
    </lineage>
</organism>
<proteinExistence type="predicted"/>
<feature type="transmembrane region" description="Helical" evidence="1">
    <location>
        <begin position="112"/>
        <end position="132"/>
    </location>
</feature>
<dbReference type="OrthoDB" id="34367at2157"/>
<gene>
    <name evidence="2" type="ORF">D1868_03735</name>
</gene>
<sequence length="136" mass="14537">MMNSRDLGWNIASGIGFSFVLTVIMAIVALAVKLFYPPSIISISPIISLVITPALGIVQLIVLALSIAFVTPIRSNLIARELGGTRKLGFYIGVGYLIFSILPYAFHVPYIQTYVGLIIAYNIINGTVGGFASSVS</sequence>
<keyword evidence="1" id="KW-0472">Membrane</keyword>
<accession>A0A650CNC9</accession>
<evidence type="ECO:0000313" key="2">
    <source>
        <dbReference type="EMBL" id="QGR19172.1"/>
    </source>
</evidence>
<feature type="transmembrane region" description="Helical" evidence="1">
    <location>
        <begin position="12"/>
        <end position="36"/>
    </location>
</feature>
<dbReference type="Proteomes" id="UP000423396">
    <property type="component" value="Chromosome"/>
</dbReference>
<dbReference type="KEGG" id="sazo:D1868_03735"/>
<dbReference type="RefSeq" id="WP_156005681.1">
    <property type="nucleotide sequence ID" value="NZ_CP045483.1"/>
</dbReference>
<dbReference type="GeneID" id="42798154"/>
<evidence type="ECO:0000313" key="3">
    <source>
        <dbReference type="Proteomes" id="UP000423396"/>
    </source>
</evidence>
<name>A0A650CNC9_9CREN</name>
<dbReference type="EMBL" id="CP045483">
    <property type="protein sequence ID" value="QGR19172.1"/>
    <property type="molecule type" value="Genomic_DNA"/>
</dbReference>
<feature type="transmembrane region" description="Helical" evidence="1">
    <location>
        <begin position="42"/>
        <end position="67"/>
    </location>
</feature>
<feature type="transmembrane region" description="Helical" evidence="1">
    <location>
        <begin position="88"/>
        <end position="106"/>
    </location>
</feature>
<protein>
    <submittedName>
        <fullName evidence="2">Uncharacterized protein</fullName>
    </submittedName>
</protein>
<reference evidence="2 3" key="1">
    <citation type="submission" date="2019-10" db="EMBL/GenBank/DDBJ databases">
        <title>Genome Sequences from Six Type Strain Members of the Archaeal Family Sulfolobaceae: Acidianus ambivalens, Acidianus infernus, Metallosphaera prunae, Stygiolobus azoricus, Sulfolobus metallicus, and Sulfurisphaera ohwakuensis.</title>
        <authorList>
            <person name="Counts J.A."/>
            <person name="Kelly R.M."/>
        </authorList>
    </citation>
    <scope>NUCLEOTIDE SEQUENCE [LARGE SCALE GENOMIC DNA]</scope>
    <source>
        <strain evidence="2 3">FC6</strain>
    </source>
</reference>